<evidence type="ECO:0000259" key="6">
    <source>
        <dbReference type="PROSITE" id="PS50893"/>
    </source>
</evidence>
<organism evidence="7 8">
    <name type="scientific">Halorubrum glutamatedens</name>
    <dbReference type="NCBI Taxonomy" id="2707018"/>
    <lineage>
        <taxon>Archaea</taxon>
        <taxon>Methanobacteriati</taxon>
        <taxon>Methanobacteriota</taxon>
        <taxon>Stenosarchaea group</taxon>
        <taxon>Halobacteria</taxon>
        <taxon>Halobacteriales</taxon>
        <taxon>Haloferacaceae</taxon>
        <taxon>Halorubrum</taxon>
    </lineage>
</organism>
<dbReference type="PROSITE" id="PS00211">
    <property type="entry name" value="ABC_TRANSPORTER_1"/>
    <property type="match status" value="1"/>
</dbReference>
<dbReference type="InterPro" id="IPR003439">
    <property type="entry name" value="ABC_transporter-like_ATP-bd"/>
</dbReference>
<accession>A0ABD5QMB9</accession>
<dbReference type="SUPFAM" id="SSF52540">
    <property type="entry name" value="P-loop containing nucleoside triphosphate hydrolases"/>
    <property type="match status" value="1"/>
</dbReference>
<dbReference type="EMBL" id="JBHSKV010000001">
    <property type="protein sequence ID" value="MFC5133277.1"/>
    <property type="molecule type" value="Genomic_DNA"/>
</dbReference>
<keyword evidence="3" id="KW-0547">Nucleotide-binding</keyword>
<dbReference type="RefSeq" id="WP_122104037.1">
    <property type="nucleotide sequence ID" value="NZ_JBHSKV010000001.1"/>
</dbReference>
<keyword evidence="2" id="KW-0813">Transport</keyword>
<feature type="region of interest" description="Disordered" evidence="5">
    <location>
        <begin position="326"/>
        <end position="380"/>
    </location>
</feature>
<evidence type="ECO:0000256" key="5">
    <source>
        <dbReference type="SAM" id="MobiDB-lite"/>
    </source>
</evidence>
<evidence type="ECO:0000256" key="3">
    <source>
        <dbReference type="ARBA" id="ARBA00022741"/>
    </source>
</evidence>
<feature type="domain" description="ABC transporter" evidence="6">
    <location>
        <begin position="9"/>
        <end position="262"/>
    </location>
</feature>
<dbReference type="Pfam" id="PF08352">
    <property type="entry name" value="oligo_HPY"/>
    <property type="match status" value="1"/>
</dbReference>
<evidence type="ECO:0000256" key="1">
    <source>
        <dbReference type="ARBA" id="ARBA00005417"/>
    </source>
</evidence>
<dbReference type="FunFam" id="3.40.50.300:FF:000016">
    <property type="entry name" value="Oligopeptide ABC transporter ATP-binding component"/>
    <property type="match status" value="1"/>
</dbReference>
<comment type="caution">
    <text evidence="7">The sequence shown here is derived from an EMBL/GenBank/DDBJ whole genome shotgun (WGS) entry which is preliminary data.</text>
</comment>
<dbReference type="InterPro" id="IPR050319">
    <property type="entry name" value="ABC_transp_ATP-bind"/>
</dbReference>
<dbReference type="Proteomes" id="UP001596145">
    <property type="component" value="Unassembled WGS sequence"/>
</dbReference>
<dbReference type="GO" id="GO:0055085">
    <property type="term" value="P:transmembrane transport"/>
    <property type="evidence" value="ECO:0007669"/>
    <property type="project" value="UniProtKB-ARBA"/>
</dbReference>
<feature type="compositionally biased region" description="Acidic residues" evidence="5">
    <location>
        <begin position="459"/>
        <end position="469"/>
    </location>
</feature>
<reference evidence="7 8" key="1">
    <citation type="journal article" date="2019" name="Int. J. Syst. Evol. Microbiol.">
        <title>The Global Catalogue of Microorganisms (GCM) 10K type strain sequencing project: providing services to taxonomists for standard genome sequencing and annotation.</title>
        <authorList>
            <consortium name="The Broad Institute Genomics Platform"/>
            <consortium name="The Broad Institute Genome Sequencing Center for Infectious Disease"/>
            <person name="Wu L."/>
            <person name="Ma J."/>
        </authorList>
    </citation>
    <scope>NUCLEOTIDE SEQUENCE [LARGE SCALE GENOMIC DNA]</scope>
    <source>
        <strain evidence="7 8">CGMCC 1.16026</strain>
    </source>
</reference>
<dbReference type="PROSITE" id="PS50893">
    <property type="entry name" value="ABC_TRANSPORTER_2"/>
    <property type="match status" value="1"/>
</dbReference>
<comment type="similarity">
    <text evidence="1">Belongs to the ABC transporter superfamily.</text>
</comment>
<evidence type="ECO:0000256" key="4">
    <source>
        <dbReference type="ARBA" id="ARBA00022840"/>
    </source>
</evidence>
<dbReference type="PANTHER" id="PTHR43776:SF7">
    <property type="entry name" value="D,D-DIPEPTIDE TRANSPORT ATP-BINDING PROTEIN DDPF-RELATED"/>
    <property type="match status" value="1"/>
</dbReference>
<protein>
    <submittedName>
        <fullName evidence="7">ABC transporter ATP-binding protein</fullName>
    </submittedName>
</protein>
<dbReference type="Pfam" id="PF00005">
    <property type="entry name" value="ABC_tran"/>
    <property type="match status" value="1"/>
</dbReference>
<evidence type="ECO:0000313" key="8">
    <source>
        <dbReference type="Proteomes" id="UP001596145"/>
    </source>
</evidence>
<keyword evidence="4 7" id="KW-0067">ATP-binding</keyword>
<evidence type="ECO:0000256" key="2">
    <source>
        <dbReference type="ARBA" id="ARBA00022448"/>
    </source>
</evidence>
<dbReference type="CDD" id="cd03257">
    <property type="entry name" value="ABC_NikE_OppD_transporters"/>
    <property type="match status" value="1"/>
</dbReference>
<proteinExistence type="inferred from homology"/>
<dbReference type="InterPro" id="IPR013563">
    <property type="entry name" value="Oligopep_ABC_C"/>
</dbReference>
<name>A0ABD5QMB9_9EURY</name>
<sequence length="480" mass="51842">MSDSVEPVLRVEGLKTHYDSTDGFLDRLLGRSRRVRAVDGVDFELREGETLGVVGESGCGKTTLARSVLRLIEPTAGSVYHRGEDLTTLSSAELRDRRTDLQYVFQDPLSSLNPRLTAGDVVAEPLDVHGLATGSERDERVRELLETVGLNPNHAGRYPHEFSGGQRQRLGIARALAVDPEVIVCDEPVSALDASVQAQILNLLADLQEDFGLSYVFIAHDLRVVEHVSDRVAVMYLGEFVERGPTDAVFEPPHHPYTEALLSAIPEPDPLWDGDGIRLTGTVPSPIDPPDGCRFHTRCPRLVPGADSDLPANVWRSVAALARRAANADDVTSLTATRGADDRTIRAGDSTPRTDPATRPRDPTPRPDAVIGRDPTEASRETFGGLVREEFDLPETLPDAGAEETLGEAIDALYDDRIGTAAALLESAFTSPCERHHPPEYGVGSDHGIACLRYDDGFDEEAGTFEDGSEPAGSSDSTAG</sequence>
<dbReference type="SMART" id="SM00382">
    <property type="entry name" value="AAA"/>
    <property type="match status" value="1"/>
</dbReference>
<dbReference type="NCBIfam" id="TIGR01727">
    <property type="entry name" value="oligo_HPY"/>
    <property type="match status" value="1"/>
</dbReference>
<dbReference type="InterPro" id="IPR003593">
    <property type="entry name" value="AAA+_ATPase"/>
</dbReference>
<dbReference type="GO" id="GO:0005524">
    <property type="term" value="F:ATP binding"/>
    <property type="evidence" value="ECO:0007669"/>
    <property type="project" value="UniProtKB-KW"/>
</dbReference>
<dbReference type="AlphaFoldDB" id="A0ABD5QMB9"/>
<dbReference type="InterPro" id="IPR017871">
    <property type="entry name" value="ABC_transporter-like_CS"/>
</dbReference>
<dbReference type="Gene3D" id="3.40.50.300">
    <property type="entry name" value="P-loop containing nucleotide triphosphate hydrolases"/>
    <property type="match status" value="1"/>
</dbReference>
<keyword evidence="8" id="KW-1185">Reference proteome</keyword>
<feature type="region of interest" description="Disordered" evidence="5">
    <location>
        <begin position="459"/>
        <end position="480"/>
    </location>
</feature>
<evidence type="ECO:0000313" key="7">
    <source>
        <dbReference type="EMBL" id="MFC5133277.1"/>
    </source>
</evidence>
<dbReference type="InterPro" id="IPR027417">
    <property type="entry name" value="P-loop_NTPase"/>
</dbReference>
<feature type="compositionally biased region" description="Basic and acidic residues" evidence="5">
    <location>
        <begin position="356"/>
        <end position="365"/>
    </location>
</feature>
<gene>
    <name evidence="7" type="ORF">ACFPJA_00845</name>
</gene>
<dbReference type="PANTHER" id="PTHR43776">
    <property type="entry name" value="TRANSPORT ATP-BINDING PROTEIN"/>
    <property type="match status" value="1"/>
</dbReference>